<feature type="binding site" evidence="10">
    <location>
        <begin position="138"/>
        <end position="141"/>
    </location>
    <ligand>
        <name>GTP</name>
        <dbReference type="ChEBI" id="CHEBI:37565"/>
    </ligand>
</feature>
<keyword evidence="2 10" id="KW-0690">Ribosome biogenesis</keyword>
<dbReference type="AlphaFoldDB" id="A0A8A4ZGQ2"/>
<evidence type="ECO:0000256" key="8">
    <source>
        <dbReference type="ARBA" id="ARBA00022884"/>
    </source>
</evidence>
<comment type="similarity">
    <text evidence="10">Belongs to the TRAFAC class YlqF/YawG GTPase family. RsgA subfamily.</text>
</comment>
<comment type="subcellular location">
    <subcellularLocation>
        <location evidence="10">Cytoplasm</location>
    </subcellularLocation>
</comment>
<sequence>MDSLTVGSQVRVVRVDRGAVLVVPADAASARGLPVRVELDRDGLVPGPQGLRWAPTVGDVAVSRPRADGVPHLAELLPRRTELVRDSAGSTSRTQALAANVDVVLVAEHLDPEPDLGRIERLLTLAWRCGARPVVVLTKADLVPRASIVAAEVTAAAPGADVHVVSATADTGLEPLRALLRPGVTLVVVGPSGAGKSTLVNALAGAEVMSVGDRRADGRGRHTTTHRELIALDCGAFLIDTPGLRAVGVVADAAAVEATFPDVAELALACRFADCAHESEPGCAVRAALESGELPERRFDSWRRLAREAAWQARRSDARLAALEKARWKQKTAEYRREVRGR</sequence>
<dbReference type="PANTHER" id="PTHR32120:SF10">
    <property type="entry name" value="SMALL RIBOSOMAL SUBUNIT BIOGENESIS GTPASE RSGA"/>
    <property type="match status" value="1"/>
</dbReference>
<dbReference type="InterPro" id="IPR004881">
    <property type="entry name" value="Ribosome_biogen_GTPase_RsgA"/>
</dbReference>
<dbReference type="EMBL" id="CP071868">
    <property type="protein sequence ID" value="QTE29667.1"/>
    <property type="molecule type" value="Genomic_DNA"/>
</dbReference>
<comment type="cofactor">
    <cofactor evidence="10">
        <name>Zn(2+)</name>
        <dbReference type="ChEBI" id="CHEBI:29105"/>
    </cofactor>
    <text evidence="10">Binds 1 zinc ion per subunit.</text>
</comment>
<evidence type="ECO:0000313" key="13">
    <source>
        <dbReference type="EMBL" id="QTE29667.1"/>
    </source>
</evidence>
<evidence type="ECO:0000259" key="12">
    <source>
        <dbReference type="PROSITE" id="PS51721"/>
    </source>
</evidence>
<dbReference type="GO" id="GO:0003924">
    <property type="term" value="F:GTPase activity"/>
    <property type="evidence" value="ECO:0007669"/>
    <property type="project" value="UniProtKB-UniRule"/>
</dbReference>
<dbReference type="InterPro" id="IPR027417">
    <property type="entry name" value="P-loop_NTPase"/>
</dbReference>
<dbReference type="GO" id="GO:0019843">
    <property type="term" value="F:rRNA binding"/>
    <property type="evidence" value="ECO:0007669"/>
    <property type="project" value="UniProtKB-KW"/>
</dbReference>
<evidence type="ECO:0000256" key="2">
    <source>
        <dbReference type="ARBA" id="ARBA00022517"/>
    </source>
</evidence>
<dbReference type="GO" id="GO:0005737">
    <property type="term" value="C:cytoplasm"/>
    <property type="evidence" value="ECO:0007669"/>
    <property type="project" value="UniProtKB-SubCell"/>
</dbReference>
<organism evidence="13 14">
    <name type="scientific">Pengzhenrongella sicca</name>
    <dbReference type="NCBI Taxonomy" id="2819238"/>
    <lineage>
        <taxon>Bacteria</taxon>
        <taxon>Bacillati</taxon>
        <taxon>Actinomycetota</taxon>
        <taxon>Actinomycetes</taxon>
        <taxon>Micrococcales</taxon>
        <taxon>Pengzhenrongella</taxon>
    </lineage>
</organism>
<keyword evidence="14" id="KW-1185">Reference proteome</keyword>
<keyword evidence="6 10" id="KW-0378">Hydrolase</keyword>
<dbReference type="InterPro" id="IPR010914">
    <property type="entry name" value="RsgA_GTPase_dom"/>
</dbReference>
<feature type="binding site" evidence="10">
    <location>
        <begin position="190"/>
        <end position="198"/>
    </location>
    <ligand>
        <name>GTP</name>
        <dbReference type="ChEBI" id="CHEBI:37565"/>
    </ligand>
</feature>
<keyword evidence="9 10" id="KW-0342">GTP-binding</keyword>
<dbReference type="NCBIfam" id="TIGR00157">
    <property type="entry name" value="ribosome small subunit-dependent GTPase A"/>
    <property type="match status" value="1"/>
</dbReference>
<dbReference type="Pfam" id="PF03193">
    <property type="entry name" value="RsgA_GTPase"/>
    <property type="match status" value="1"/>
</dbReference>
<name>A0A8A4ZGQ2_9MICO</name>
<comment type="subunit">
    <text evidence="10">Monomer. Associates with 30S ribosomal subunit, binds 16S rRNA.</text>
</comment>
<dbReference type="KEGG" id="psic:J4E96_00975"/>
<evidence type="ECO:0000256" key="3">
    <source>
        <dbReference type="ARBA" id="ARBA00022723"/>
    </source>
</evidence>
<keyword evidence="3 10" id="KW-0479">Metal-binding</keyword>
<reference evidence="13" key="1">
    <citation type="submission" date="2021-03" db="EMBL/GenBank/DDBJ databases">
        <title>Pengzhenrongella sicca gen. nov., sp. nov., a new member of suborder Micrococcineae isolated from High-Arctic tundra soil.</title>
        <authorList>
            <person name="Peng F."/>
        </authorList>
    </citation>
    <scope>NUCLEOTIDE SEQUENCE</scope>
    <source>
        <strain evidence="13">LRZ-2</strain>
    </source>
</reference>
<keyword evidence="7 10" id="KW-0862">Zinc</keyword>
<dbReference type="PROSITE" id="PS50936">
    <property type="entry name" value="ENGC_GTPASE"/>
    <property type="match status" value="1"/>
</dbReference>
<feature type="binding site" evidence="10">
    <location>
        <position position="277"/>
    </location>
    <ligand>
        <name>Zn(2+)</name>
        <dbReference type="ChEBI" id="CHEBI:29105"/>
    </ligand>
</feature>
<protein>
    <recommendedName>
        <fullName evidence="10">Small ribosomal subunit biogenesis GTPase RsgA</fullName>
        <ecNumber evidence="10">3.6.1.-</ecNumber>
    </recommendedName>
</protein>
<accession>A0A8A4ZGQ2</accession>
<evidence type="ECO:0000259" key="11">
    <source>
        <dbReference type="PROSITE" id="PS50936"/>
    </source>
</evidence>
<keyword evidence="1 10" id="KW-0963">Cytoplasm</keyword>
<evidence type="ECO:0000256" key="1">
    <source>
        <dbReference type="ARBA" id="ARBA00022490"/>
    </source>
</evidence>
<dbReference type="PANTHER" id="PTHR32120">
    <property type="entry name" value="SMALL RIBOSOMAL SUBUNIT BIOGENESIS GTPASE RSGA"/>
    <property type="match status" value="1"/>
</dbReference>
<proteinExistence type="inferred from homology"/>
<feature type="binding site" evidence="10">
    <location>
        <position position="283"/>
    </location>
    <ligand>
        <name>Zn(2+)</name>
        <dbReference type="ChEBI" id="CHEBI:29105"/>
    </ligand>
</feature>
<keyword evidence="8 10" id="KW-0694">RNA-binding</keyword>
<dbReference type="Proteomes" id="UP000663937">
    <property type="component" value="Chromosome"/>
</dbReference>
<dbReference type="GO" id="GO:0046872">
    <property type="term" value="F:metal ion binding"/>
    <property type="evidence" value="ECO:0007669"/>
    <property type="project" value="UniProtKB-KW"/>
</dbReference>
<dbReference type="HAMAP" id="MF_01820">
    <property type="entry name" value="GTPase_RsgA"/>
    <property type="match status" value="1"/>
</dbReference>
<evidence type="ECO:0000256" key="7">
    <source>
        <dbReference type="ARBA" id="ARBA00022833"/>
    </source>
</evidence>
<comment type="function">
    <text evidence="10">One of several proteins that assist in the late maturation steps of the functional core of the 30S ribosomal subunit. Helps release RbfA from mature subunits. May play a role in the assembly of ribosomal proteins into the subunit. Circularly permuted GTPase that catalyzes slow GTP hydrolysis, GTPase activity is stimulated by the 30S ribosomal subunit.</text>
</comment>
<dbReference type="SUPFAM" id="SSF52540">
    <property type="entry name" value="P-loop containing nucleoside triphosphate hydrolases"/>
    <property type="match status" value="1"/>
</dbReference>
<dbReference type="PROSITE" id="PS51721">
    <property type="entry name" value="G_CP"/>
    <property type="match status" value="1"/>
</dbReference>
<dbReference type="InterPro" id="IPR030378">
    <property type="entry name" value="G_CP_dom"/>
</dbReference>
<feature type="domain" description="CP-type G" evidence="12">
    <location>
        <begin position="81"/>
        <end position="247"/>
    </location>
</feature>
<evidence type="ECO:0000256" key="10">
    <source>
        <dbReference type="HAMAP-Rule" id="MF_01820"/>
    </source>
</evidence>
<dbReference type="GO" id="GO:0042274">
    <property type="term" value="P:ribosomal small subunit biogenesis"/>
    <property type="evidence" value="ECO:0007669"/>
    <property type="project" value="UniProtKB-UniRule"/>
</dbReference>
<evidence type="ECO:0000256" key="6">
    <source>
        <dbReference type="ARBA" id="ARBA00022801"/>
    </source>
</evidence>
<dbReference type="Gene3D" id="3.40.50.300">
    <property type="entry name" value="P-loop containing nucleotide triphosphate hydrolases"/>
    <property type="match status" value="1"/>
</dbReference>
<keyword evidence="4 10" id="KW-0699">rRNA-binding</keyword>
<evidence type="ECO:0000313" key="14">
    <source>
        <dbReference type="Proteomes" id="UP000663937"/>
    </source>
</evidence>
<feature type="domain" description="EngC GTPase" evidence="11">
    <location>
        <begin position="99"/>
        <end position="245"/>
    </location>
</feature>
<feature type="binding site" evidence="10">
    <location>
        <position position="270"/>
    </location>
    <ligand>
        <name>Zn(2+)</name>
        <dbReference type="ChEBI" id="CHEBI:29105"/>
    </ligand>
</feature>
<dbReference type="GO" id="GO:0005525">
    <property type="term" value="F:GTP binding"/>
    <property type="evidence" value="ECO:0007669"/>
    <property type="project" value="UniProtKB-UniRule"/>
</dbReference>
<evidence type="ECO:0000256" key="4">
    <source>
        <dbReference type="ARBA" id="ARBA00022730"/>
    </source>
</evidence>
<dbReference type="Gene3D" id="1.10.40.50">
    <property type="entry name" value="Probable gtpase engc, domain 3"/>
    <property type="match status" value="1"/>
</dbReference>
<evidence type="ECO:0000256" key="5">
    <source>
        <dbReference type="ARBA" id="ARBA00022741"/>
    </source>
</evidence>
<gene>
    <name evidence="10 13" type="primary">rsgA</name>
    <name evidence="13" type="ORF">J4E96_00975</name>
</gene>
<feature type="binding site" evidence="10">
    <location>
        <position position="275"/>
    </location>
    <ligand>
        <name>Zn(2+)</name>
        <dbReference type="ChEBI" id="CHEBI:29105"/>
    </ligand>
</feature>
<dbReference type="RefSeq" id="WP_227423959.1">
    <property type="nucleotide sequence ID" value="NZ_CP071868.1"/>
</dbReference>
<keyword evidence="5 10" id="KW-0547">Nucleotide-binding</keyword>
<dbReference type="CDD" id="cd01854">
    <property type="entry name" value="YjeQ_EngC"/>
    <property type="match status" value="1"/>
</dbReference>
<dbReference type="EC" id="3.6.1.-" evidence="10"/>
<evidence type="ECO:0000256" key="9">
    <source>
        <dbReference type="ARBA" id="ARBA00023134"/>
    </source>
</evidence>